<feature type="region of interest" description="Disordered" evidence="1">
    <location>
        <begin position="1"/>
        <end position="20"/>
    </location>
</feature>
<organism evidence="2 3">
    <name type="scientific">Manduca sexta</name>
    <name type="common">Tobacco hawkmoth</name>
    <name type="synonym">Tobacco hornworm</name>
    <dbReference type="NCBI Taxonomy" id="7130"/>
    <lineage>
        <taxon>Eukaryota</taxon>
        <taxon>Metazoa</taxon>
        <taxon>Ecdysozoa</taxon>
        <taxon>Arthropoda</taxon>
        <taxon>Hexapoda</taxon>
        <taxon>Insecta</taxon>
        <taxon>Pterygota</taxon>
        <taxon>Neoptera</taxon>
        <taxon>Endopterygota</taxon>
        <taxon>Lepidoptera</taxon>
        <taxon>Glossata</taxon>
        <taxon>Ditrysia</taxon>
        <taxon>Bombycoidea</taxon>
        <taxon>Sphingidae</taxon>
        <taxon>Sphinginae</taxon>
        <taxon>Sphingini</taxon>
        <taxon>Manduca</taxon>
    </lineage>
</organism>
<comment type="caution">
    <text evidence="2">The sequence shown here is derived from an EMBL/GenBank/DDBJ whole genome shotgun (WGS) entry which is preliminary data.</text>
</comment>
<dbReference type="Pfam" id="PF15766">
    <property type="entry name" value="DUF4695"/>
    <property type="match status" value="1"/>
</dbReference>
<sequence>MESGPAAGTRAGESGDDPHHVRIEFPPPCIVPLVVLVSGGLPVSVTTGGSWLAALYWCEFPVTAMDAVYPSSASALARGRRLRRADPRQRHHTTPVTFAEIKEVDEENEEVRLEEHAAARGEVRGEAGEARRRRPDLLEERLGQYSCPLRSKDHGCSKYRVRFGPSIRIR</sequence>
<evidence type="ECO:0000256" key="1">
    <source>
        <dbReference type="SAM" id="MobiDB-lite"/>
    </source>
</evidence>
<dbReference type="AlphaFoldDB" id="A0A922CWG3"/>
<dbReference type="Proteomes" id="UP000791440">
    <property type="component" value="Unassembled WGS sequence"/>
</dbReference>
<name>A0A922CWG3_MANSE</name>
<reference evidence="2" key="2">
    <citation type="submission" date="2020-12" db="EMBL/GenBank/DDBJ databases">
        <authorList>
            <person name="Kanost M."/>
        </authorList>
    </citation>
    <scope>NUCLEOTIDE SEQUENCE</scope>
</reference>
<dbReference type="InterPro" id="IPR031521">
    <property type="entry name" value="DUF4695"/>
</dbReference>
<dbReference type="EMBL" id="JH668707">
    <property type="protein sequence ID" value="KAG6460927.1"/>
    <property type="molecule type" value="Genomic_DNA"/>
</dbReference>
<reference evidence="2" key="1">
    <citation type="journal article" date="2016" name="Insect Biochem. Mol. Biol.">
        <title>Multifaceted biological insights from a draft genome sequence of the tobacco hornworm moth, Manduca sexta.</title>
        <authorList>
            <person name="Kanost M.R."/>
            <person name="Arrese E.L."/>
            <person name="Cao X."/>
            <person name="Chen Y.R."/>
            <person name="Chellapilla S."/>
            <person name="Goldsmith M.R."/>
            <person name="Grosse-Wilde E."/>
            <person name="Heckel D.G."/>
            <person name="Herndon N."/>
            <person name="Jiang H."/>
            <person name="Papanicolaou A."/>
            <person name="Qu J."/>
            <person name="Soulages J.L."/>
            <person name="Vogel H."/>
            <person name="Walters J."/>
            <person name="Waterhouse R.M."/>
            <person name="Ahn S.J."/>
            <person name="Almeida F.C."/>
            <person name="An C."/>
            <person name="Aqrawi P."/>
            <person name="Bretschneider A."/>
            <person name="Bryant W.B."/>
            <person name="Bucks S."/>
            <person name="Chao H."/>
            <person name="Chevignon G."/>
            <person name="Christen J.M."/>
            <person name="Clarke D.F."/>
            <person name="Dittmer N.T."/>
            <person name="Ferguson L.C.F."/>
            <person name="Garavelou S."/>
            <person name="Gordon K.H.J."/>
            <person name="Gunaratna R.T."/>
            <person name="Han Y."/>
            <person name="Hauser F."/>
            <person name="He Y."/>
            <person name="Heidel-Fischer H."/>
            <person name="Hirsh A."/>
            <person name="Hu Y."/>
            <person name="Jiang H."/>
            <person name="Kalra D."/>
            <person name="Klinner C."/>
            <person name="Konig C."/>
            <person name="Kovar C."/>
            <person name="Kroll A.R."/>
            <person name="Kuwar S.S."/>
            <person name="Lee S.L."/>
            <person name="Lehman R."/>
            <person name="Li K."/>
            <person name="Li Z."/>
            <person name="Liang H."/>
            <person name="Lovelace S."/>
            <person name="Lu Z."/>
            <person name="Mansfield J.H."/>
            <person name="McCulloch K.J."/>
            <person name="Mathew T."/>
            <person name="Morton B."/>
            <person name="Muzny D.M."/>
            <person name="Neunemann D."/>
            <person name="Ongeri F."/>
            <person name="Pauchet Y."/>
            <person name="Pu L.L."/>
            <person name="Pyrousis I."/>
            <person name="Rao X.J."/>
            <person name="Redding A."/>
            <person name="Roesel C."/>
            <person name="Sanchez-Gracia A."/>
            <person name="Schaack S."/>
            <person name="Shukla A."/>
            <person name="Tetreau G."/>
            <person name="Wang Y."/>
            <person name="Xiong G.H."/>
            <person name="Traut W."/>
            <person name="Walsh T.K."/>
            <person name="Worley K.C."/>
            <person name="Wu D."/>
            <person name="Wu W."/>
            <person name="Wu Y.Q."/>
            <person name="Zhang X."/>
            <person name="Zou Z."/>
            <person name="Zucker H."/>
            <person name="Briscoe A.D."/>
            <person name="Burmester T."/>
            <person name="Clem R.J."/>
            <person name="Feyereisen R."/>
            <person name="Grimmelikhuijzen C.J.P."/>
            <person name="Hamodrakas S.J."/>
            <person name="Hansson B.S."/>
            <person name="Huguet E."/>
            <person name="Jermiin L.S."/>
            <person name="Lan Q."/>
            <person name="Lehman H.K."/>
            <person name="Lorenzen M."/>
            <person name="Merzendorfer H."/>
            <person name="Michalopoulos I."/>
            <person name="Morton D.B."/>
            <person name="Muthukrishnan S."/>
            <person name="Oakeshott J.G."/>
            <person name="Palmer W."/>
            <person name="Park Y."/>
            <person name="Passarelli A.L."/>
            <person name="Rozas J."/>
            <person name="Schwartz L.M."/>
            <person name="Smith W."/>
            <person name="Southgate A."/>
            <person name="Vilcinskas A."/>
            <person name="Vogt R."/>
            <person name="Wang P."/>
            <person name="Werren J."/>
            <person name="Yu X.Q."/>
            <person name="Zhou J.J."/>
            <person name="Brown S.J."/>
            <person name="Scherer S.E."/>
            <person name="Richards S."/>
            <person name="Blissard G.W."/>
        </authorList>
    </citation>
    <scope>NUCLEOTIDE SEQUENCE</scope>
</reference>
<protein>
    <submittedName>
        <fullName evidence="2">Uncharacterized protein</fullName>
    </submittedName>
</protein>
<proteinExistence type="predicted"/>
<evidence type="ECO:0000313" key="3">
    <source>
        <dbReference type="Proteomes" id="UP000791440"/>
    </source>
</evidence>
<evidence type="ECO:0000313" key="2">
    <source>
        <dbReference type="EMBL" id="KAG6460927.1"/>
    </source>
</evidence>
<keyword evidence="3" id="KW-1185">Reference proteome</keyword>
<accession>A0A922CWG3</accession>
<gene>
    <name evidence="2" type="ORF">O3G_MSEX012312</name>
</gene>